<organism evidence="1 2">
    <name type="scientific">Leadbetterella byssophila (strain DSM 17132 / JCM 16389 / KACC 11308 / NBRC 106382 / 4M15)</name>
    <dbReference type="NCBI Taxonomy" id="649349"/>
    <lineage>
        <taxon>Bacteria</taxon>
        <taxon>Pseudomonadati</taxon>
        <taxon>Bacteroidota</taxon>
        <taxon>Cytophagia</taxon>
        <taxon>Cytophagales</taxon>
        <taxon>Leadbetterellaceae</taxon>
        <taxon>Leadbetterella</taxon>
    </lineage>
</organism>
<protein>
    <submittedName>
        <fullName evidence="1">Uncharacterized protein</fullName>
    </submittedName>
</protein>
<name>E4RVJ7_LEAB4</name>
<dbReference type="KEGG" id="lby:Lbys_1342"/>
<evidence type="ECO:0000313" key="1">
    <source>
        <dbReference type="EMBL" id="ADQ17061.1"/>
    </source>
</evidence>
<dbReference type="OrthoDB" id="927916at2"/>
<dbReference type="AlphaFoldDB" id="E4RVJ7"/>
<dbReference type="STRING" id="649349.Lbys_1342"/>
<dbReference type="Proteomes" id="UP000007435">
    <property type="component" value="Chromosome"/>
</dbReference>
<dbReference type="EMBL" id="CP002305">
    <property type="protein sequence ID" value="ADQ17061.1"/>
    <property type="molecule type" value="Genomic_DNA"/>
</dbReference>
<reference key="1">
    <citation type="submission" date="2010-11" db="EMBL/GenBank/DDBJ databases">
        <title>The complete genome of Leadbetterella byssophila DSM 17132.</title>
        <authorList>
            <consortium name="US DOE Joint Genome Institute (JGI-PGF)"/>
            <person name="Lucas S."/>
            <person name="Copeland A."/>
            <person name="Lapidus A."/>
            <person name="Glavina del Rio T."/>
            <person name="Dalin E."/>
            <person name="Tice H."/>
            <person name="Bruce D."/>
            <person name="Goodwin L."/>
            <person name="Pitluck S."/>
            <person name="Kyrpides N."/>
            <person name="Mavromatis K."/>
            <person name="Ivanova N."/>
            <person name="Teshima H."/>
            <person name="Brettin T."/>
            <person name="Detter J.C."/>
            <person name="Han C."/>
            <person name="Tapia R."/>
            <person name="Land M."/>
            <person name="Hauser L."/>
            <person name="Markowitz V."/>
            <person name="Cheng J.-F."/>
            <person name="Hugenholtz P."/>
            <person name="Woyke T."/>
            <person name="Wu D."/>
            <person name="Tindall B."/>
            <person name="Pomrenke H.G."/>
            <person name="Brambilla E."/>
            <person name="Klenk H.-P."/>
            <person name="Eisen J.A."/>
        </authorList>
    </citation>
    <scope>NUCLEOTIDE SEQUENCE [LARGE SCALE GENOMIC DNA]</scope>
    <source>
        <strain>DSM 17132</strain>
    </source>
</reference>
<sequence>MNLHSNLQYPLLKYLSEELTGSFYANELTFLNRLLILYHNRYIFSIGDDHCRFLEELTEDLKQPVKLWTIPTYKREQINLMRARFSYLLSDNHFIIEKLISRPDYSSFEAKKQTIVEIYQWLDSLPHGQNYPVNVVLWKKDMEANLGHLLESPARSSKNITPKKLPFPHFYHILEGKDEEAKKAKFQKLIRILSEQQWLSESERAGVYQFRKSGSGSRLLLGALYFCLNRQGHIAKELNAPPVAALFNTWLKHDISPESFEKIFQTEQQDTFLCSPGHTRYKYVQDCNLLIRDL</sequence>
<evidence type="ECO:0000313" key="2">
    <source>
        <dbReference type="Proteomes" id="UP000007435"/>
    </source>
</evidence>
<accession>E4RVJ7</accession>
<dbReference type="RefSeq" id="WP_013408110.1">
    <property type="nucleotide sequence ID" value="NC_014655.1"/>
</dbReference>
<dbReference type="HOGENOM" id="CLU_945915_0_0_10"/>
<reference evidence="1 2" key="2">
    <citation type="journal article" date="2011" name="Stand. Genomic Sci.">
        <title>Complete genome sequence of Leadbetterella byssophila type strain (4M15).</title>
        <authorList>
            <person name="Abt B."/>
            <person name="Teshima H."/>
            <person name="Lucas S."/>
            <person name="Lapidus A."/>
            <person name="Del Rio T.G."/>
            <person name="Nolan M."/>
            <person name="Tice H."/>
            <person name="Cheng J.F."/>
            <person name="Pitluck S."/>
            <person name="Liolios K."/>
            <person name="Pagani I."/>
            <person name="Ivanova N."/>
            <person name="Mavromatis K."/>
            <person name="Pati A."/>
            <person name="Tapia R."/>
            <person name="Han C."/>
            <person name="Goodwin L."/>
            <person name="Chen A."/>
            <person name="Palaniappan K."/>
            <person name="Land M."/>
            <person name="Hauser L."/>
            <person name="Chang Y.J."/>
            <person name="Jeffries C.D."/>
            <person name="Rohde M."/>
            <person name="Goker M."/>
            <person name="Tindall B.J."/>
            <person name="Detter J.C."/>
            <person name="Woyke T."/>
            <person name="Bristow J."/>
            <person name="Eisen J.A."/>
            <person name="Markowitz V."/>
            <person name="Hugenholtz P."/>
            <person name="Klenk H.P."/>
            <person name="Kyrpides N.C."/>
        </authorList>
    </citation>
    <scope>NUCLEOTIDE SEQUENCE [LARGE SCALE GENOMIC DNA]</scope>
    <source>
        <strain evidence="2">DSM 17132 / JCM 16389 / KACC 11308 / NBRC 106382 / 4M15</strain>
    </source>
</reference>
<proteinExistence type="predicted"/>
<keyword evidence="2" id="KW-1185">Reference proteome</keyword>
<gene>
    <name evidence="1" type="ordered locus">Lbys_1342</name>
</gene>